<sequence length="194" mass="20701">MDSSKQSSPSPTQANSKSTDSHTPTKTPPSNRPRSNTIGSGQDNNNNNNNKSPSQTQKPTPIKQPKPKYWTYASTIPPHDFPHHARSPRPPQNSPTSPPRPTTVNMEDPETTSLISSSPQRKGVVPTSSASSSEGEGEAGSGSSSSYSEVSASEARSMPTSRRPSRQLDAEYRVIEQPFPGPGDEVEGCGEDGD</sequence>
<feature type="compositionally biased region" description="Polar residues" evidence="1">
    <location>
        <begin position="32"/>
        <end position="43"/>
    </location>
</feature>
<dbReference type="EMBL" id="NAJL01000003">
    <property type="protein sequence ID" value="TKA33247.1"/>
    <property type="molecule type" value="Genomic_DNA"/>
</dbReference>
<organism evidence="2 3">
    <name type="scientific">Salinomyces thailandicus</name>
    <dbReference type="NCBI Taxonomy" id="706561"/>
    <lineage>
        <taxon>Eukaryota</taxon>
        <taxon>Fungi</taxon>
        <taxon>Dikarya</taxon>
        <taxon>Ascomycota</taxon>
        <taxon>Pezizomycotina</taxon>
        <taxon>Dothideomycetes</taxon>
        <taxon>Dothideomycetidae</taxon>
        <taxon>Mycosphaerellales</taxon>
        <taxon>Teratosphaeriaceae</taxon>
        <taxon>Salinomyces</taxon>
    </lineage>
</organism>
<feature type="compositionally biased region" description="Acidic residues" evidence="1">
    <location>
        <begin position="184"/>
        <end position="194"/>
    </location>
</feature>
<feature type="compositionally biased region" description="Pro residues" evidence="1">
    <location>
        <begin position="88"/>
        <end position="101"/>
    </location>
</feature>
<protein>
    <submittedName>
        <fullName evidence="2">Uncharacterized protein</fullName>
    </submittedName>
</protein>
<dbReference type="AlphaFoldDB" id="A0A4U0UDA2"/>
<accession>A0A4U0UDA2</accession>
<feature type="compositionally biased region" description="Low complexity" evidence="1">
    <location>
        <begin position="141"/>
        <end position="157"/>
    </location>
</feature>
<reference evidence="2 3" key="1">
    <citation type="submission" date="2017-03" db="EMBL/GenBank/DDBJ databases">
        <title>Genomes of endolithic fungi from Antarctica.</title>
        <authorList>
            <person name="Coleine C."/>
            <person name="Masonjones S."/>
            <person name="Stajich J.E."/>
        </authorList>
    </citation>
    <scope>NUCLEOTIDE SEQUENCE [LARGE SCALE GENOMIC DNA]</scope>
    <source>
        <strain evidence="2 3">CCFEE 6315</strain>
    </source>
</reference>
<dbReference type="Proteomes" id="UP000308549">
    <property type="component" value="Unassembled WGS sequence"/>
</dbReference>
<evidence type="ECO:0000256" key="1">
    <source>
        <dbReference type="SAM" id="MobiDB-lite"/>
    </source>
</evidence>
<proteinExistence type="predicted"/>
<name>A0A4U0UDA2_9PEZI</name>
<evidence type="ECO:0000313" key="2">
    <source>
        <dbReference type="EMBL" id="TKA33247.1"/>
    </source>
</evidence>
<evidence type="ECO:0000313" key="3">
    <source>
        <dbReference type="Proteomes" id="UP000308549"/>
    </source>
</evidence>
<feature type="compositionally biased region" description="Low complexity" evidence="1">
    <location>
        <begin position="44"/>
        <end position="63"/>
    </location>
</feature>
<feature type="compositionally biased region" description="Polar residues" evidence="1">
    <location>
        <begin position="1"/>
        <end position="25"/>
    </location>
</feature>
<comment type="caution">
    <text evidence="2">The sequence shown here is derived from an EMBL/GenBank/DDBJ whole genome shotgun (WGS) entry which is preliminary data.</text>
</comment>
<keyword evidence="3" id="KW-1185">Reference proteome</keyword>
<feature type="compositionally biased region" description="Polar residues" evidence="1">
    <location>
        <begin position="111"/>
        <end position="120"/>
    </location>
</feature>
<gene>
    <name evidence="2" type="ORF">B0A50_00800</name>
</gene>
<feature type="region of interest" description="Disordered" evidence="1">
    <location>
        <begin position="1"/>
        <end position="194"/>
    </location>
</feature>